<sequence>MGKNKKNKGGRPKIEFDAKDWKRIDKMCEIQCTAEEISDVIGCSVDTLDRRVKEIGGVSCAEYIKSKASFGKTSLRRSQWNMAKHNTAMAIFLGKNYLGQRDRNDDDDTGPREIKVTIGE</sequence>
<evidence type="ECO:0000256" key="1">
    <source>
        <dbReference type="SAM" id="MobiDB-lite"/>
    </source>
</evidence>
<proteinExistence type="predicted"/>
<comment type="caution">
    <text evidence="2">The sequence shown here is derived from an EMBL/GenBank/DDBJ whole genome shotgun (WGS) entry which is preliminary data.</text>
</comment>
<protein>
    <submittedName>
        <fullName evidence="2">Uncharacterized protein</fullName>
    </submittedName>
</protein>
<reference evidence="2" key="1">
    <citation type="journal article" date="2015" name="Nature">
        <title>Complex archaea that bridge the gap between prokaryotes and eukaryotes.</title>
        <authorList>
            <person name="Spang A."/>
            <person name="Saw J.H."/>
            <person name="Jorgensen S.L."/>
            <person name="Zaremba-Niedzwiedzka K."/>
            <person name="Martijn J."/>
            <person name="Lind A.E."/>
            <person name="van Eijk R."/>
            <person name="Schleper C."/>
            <person name="Guy L."/>
            <person name="Ettema T.J."/>
        </authorList>
    </citation>
    <scope>NUCLEOTIDE SEQUENCE</scope>
</reference>
<organism evidence="2">
    <name type="scientific">marine sediment metagenome</name>
    <dbReference type="NCBI Taxonomy" id="412755"/>
    <lineage>
        <taxon>unclassified sequences</taxon>
        <taxon>metagenomes</taxon>
        <taxon>ecological metagenomes</taxon>
    </lineage>
</organism>
<gene>
    <name evidence="2" type="ORF">LCGC14_0452370</name>
</gene>
<name>A0A0F9V4C9_9ZZZZ</name>
<dbReference type="AlphaFoldDB" id="A0A0F9V4C9"/>
<accession>A0A0F9V4C9</accession>
<dbReference type="EMBL" id="LAZR01000451">
    <property type="protein sequence ID" value="KKN68361.1"/>
    <property type="molecule type" value="Genomic_DNA"/>
</dbReference>
<feature type="compositionally biased region" description="Basic and acidic residues" evidence="1">
    <location>
        <begin position="100"/>
        <end position="120"/>
    </location>
</feature>
<evidence type="ECO:0000313" key="2">
    <source>
        <dbReference type="EMBL" id="KKN68361.1"/>
    </source>
</evidence>
<feature type="region of interest" description="Disordered" evidence="1">
    <location>
        <begin position="99"/>
        <end position="120"/>
    </location>
</feature>